<feature type="signal peptide" evidence="1">
    <location>
        <begin position="1"/>
        <end position="34"/>
    </location>
</feature>
<dbReference type="SUPFAM" id="SSF55729">
    <property type="entry name" value="Acyl-CoA N-acyltransferases (Nat)"/>
    <property type="match status" value="1"/>
</dbReference>
<organism evidence="2 3">
    <name type="scientific">Cyclotella cryptica</name>
    <dbReference type="NCBI Taxonomy" id="29204"/>
    <lineage>
        <taxon>Eukaryota</taxon>
        <taxon>Sar</taxon>
        <taxon>Stramenopiles</taxon>
        <taxon>Ochrophyta</taxon>
        <taxon>Bacillariophyta</taxon>
        <taxon>Coscinodiscophyceae</taxon>
        <taxon>Thalassiosirophycidae</taxon>
        <taxon>Stephanodiscales</taxon>
        <taxon>Stephanodiscaceae</taxon>
        <taxon>Cyclotella</taxon>
    </lineage>
</organism>
<proteinExistence type="predicted"/>
<evidence type="ECO:0000313" key="2">
    <source>
        <dbReference type="EMBL" id="KAL3803156.1"/>
    </source>
</evidence>
<dbReference type="InterPro" id="IPR016181">
    <property type="entry name" value="Acyl_CoA_acyltransferase"/>
</dbReference>
<name>A0ABD3QVU8_9STRA</name>
<evidence type="ECO:0000313" key="3">
    <source>
        <dbReference type="Proteomes" id="UP001516023"/>
    </source>
</evidence>
<keyword evidence="3" id="KW-1185">Reference proteome</keyword>
<sequence length="286" mass="31789">MTANSQSLRRCLVHPLPALCTWLLLLHLLPISSAFIPSASRSLAAPRWSAQRIVREYKVKSPSTVLNLSTENEISTNHTGSSALLTHNDIEWRLRPPEGTSLLDRCKLKLGANVLRLDSKLKRRSLPPVLCPKGGRAVLEAYYKEPGKRKKKIARFGITTTRGPSCDEIDTTIRELYNINPRPLSVAIGAIVYMFVEPDYRKLGIGSLALEVISAIHYVQAVDFTVLVADDNGSGGLVRWYENNGYSKAPLMQNVLGSPDGKYGVAMISPVSVRNGFFQECQIKWW</sequence>
<dbReference type="Proteomes" id="UP001516023">
    <property type="component" value="Unassembled WGS sequence"/>
</dbReference>
<reference evidence="2 3" key="1">
    <citation type="journal article" date="2020" name="G3 (Bethesda)">
        <title>Improved Reference Genome for Cyclotella cryptica CCMP332, a Model for Cell Wall Morphogenesis, Salinity Adaptation, and Lipid Production in Diatoms (Bacillariophyta).</title>
        <authorList>
            <person name="Roberts W.R."/>
            <person name="Downey K.M."/>
            <person name="Ruck E.C."/>
            <person name="Traller J.C."/>
            <person name="Alverson A.J."/>
        </authorList>
    </citation>
    <scope>NUCLEOTIDE SEQUENCE [LARGE SCALE GENOMIC DNA]</scope>
    <source>
        <strain evidence="2 3">CCMP332</strain>
    </source>
</reference>
<dbReference type="Gene3D" id="3.40.630.30">
    <property type="match status" value="1"/>
</dbReference>
<dbReference type="EMBL" id="JABMIG020000015">
    <property type="protein sequence ID" value="KAL3803156.1"/>
    <property type="molecule type" value="Genomic_DNA"/>
</dbReference>
<gene>
    <name evidence="2" type="ORF">HJC23_003431</name>
</gene>
<comment type="caution">
    <text evidence="2">The sequence shown here is derived from an EMBL/GenBank/DDBJ whole genome shotgun (WGS) entry which is preliminary data.</text>
</comment>
<protein>
    <recommendedName>
        <fullName evidence="4">N-acetyltransferase domain-containing protein</fullName>
    </recommendedName>
</protein>
<evidence type="ECO:0008006" key="4">
    <source>
        <dbReference type="Google" id="ProtNLM"/>
    </source>
</evidence>
<keyword evidence="1" id="KW-0732">Signal</keyword>
<evidence type="ECO:0000256" key="1">
    <source>
        <dbReference type="SAM" id="SignalP"/>
    </source>
</evidence>
<accession>A0ABD3QVU8</accession>
<feature type="chain" id="PRO_5044779861" description="N-acetyltransferase domain-containing protein" evidence="1">
    <location>
        <begin position="35"/>
        <end position="286"/>
    </location>
</feature>
<dbReference type="AlphaFoldDB" id="A0ABD3QVU8"/>